<evidence type="ECO:0000256" key="6">
    <source>
        <dbReference type="PROSITE-ProRule" id="PRU00169"/>
    </source>
</evidence>
<dbReference type="RefSeq" id="WP_072905870.1">
    <property type="nucleotide sequence ID" value="NZ_FQZT01000002.1"/>
</dbReference>
<keyword evidence="6" id="KW-0597">Phosphoprotein</keyword>
<feature type="modified residue" description="4-aspartylphosphate" evidence="6">
    <location>
        <position position="55"/>
    </location>
</feature>
<dbReference type="GO" id="GO:0043565">
    <property type="term" value="F:sequence-specific DNA binding"/>
    <property type="evidence" value="ECO:0007669"/>
    <property type="project" value="InterPro"/>
</dbReference>
<dbReference type="InterPro" id="IPR058031">
    <property type="entry name" value="AAA_lid_NorR"/>
</dbReference>
<dbReference type="Gene3D" id="1.10.8.60">
    <property type="match status" value="1"/>
</dbReference>
<evidence type="ECO:0000256" key="7">
    <source>
        <dbReference type="SAM" id="MobiDB-lite"/>
    </source>
</evidence>
<dbReference type="SUPFAM" id="SSF52172">
    <property type="entry name" value="CheY-like"/>
    <property type="match status" value="1"/>
</dbReference>
<dbReference type="SMART" id="SM00448">
    <property type="entry name" value="REC"/>
    <property type="match status" value="1"/>
</dbReference>
<dbReference type="EMBL" id="FQZT01000002">
    <property type="protein sequence ID" value="SHI77221.1"/>
    <property type="molecule type" value="Genomic_DNA"/>
</dbReference>
<feature type="domain" description="Response regulatory" evidence="9">
    <location>
        <begin position="6"/>
        <end position="120"/>
    </location>
</feature>
<dbReference type="SUPFAM" id="SSF46689">
    <property type="entry name" value="Homeodomain-like"/>
    <property type="match status" value="1"/>
</dbReference>
<sequence>MKSRNRVLVVDDESLICWSLSKMLERAGYEVDTANSGSEAREKFESFNPDMAILDICLPDVDGLDLLREFKALDEDLLVLMITAEALSESVFRAFKLGAEDYIGKPFNLDAVEEVVQRAFEKRKLVKRANTFHKQLRKKFDYDQLVGTSPEMIELFKMIGVCSASDCKTVLILGESGTGKELVARAIHKQSARSDSPFIDVNCASIPENLFENEFFGHERGAYTDAGNREQGVFEQAEGGTLFLDEIGDMPLATQAKILKVIETKKLRRLGGKDDVEVDVRIVAATNQNLLKMVEDGTFRGDLYYRLNMMSLNLVPLRDRKQCIPSIVNYFIERLNDEYGRTIKGISEGALETVMAYDWPGNVRELRNAIERAMMLEQGAELSPACFCLESRGKCAEQVAGPTAAATEPAEPARTEDGHVAVVLPPEGISIEEIEKQYIQQALGRYNGNQTKAAKCLGISFDTLRYRRKKFGLEDWPPKKDSANEKKSGIDELEPISSRRARSHEPRETQAKNGYA</sequence>
<dbReference type="GO" id="GO:0006355">
    <property type="term" value="P:regulation of DNA-templated transcription"/>
    <property type="evidence" value="ECO:0007669"/>
    <property type="project" value="InterPro"/>
</dbReference>
<dbReference type="GO" id="GO:0000160">
    <property type="term" value="P:phosphorelay signal transduction system"/>
    <property type="evidence" value="ECO:0007669"/>
    <property type="project" value="InterPro"/>
</dbReference>
<dbReference type="InterPro" id="IPR009057">
    <property type="entry name" value="Homeodomain-like_sf"/>
</dbReference>
<dbReference type="AlphaFoldDB" id="A0A1M6DVG8"/>
<dbReference type="FunFam" id="3.40.50.300:FF:000006">
    <property type="entry name" value="DNA-binding transcriptional regulator NtrC"/>
    <property type="match status" value="1"/>
</dbReference>
<evidence type="ECO:0000256" key="3">
    <source>
        <dbReference type="ARBA" id="ARBA00023015"/>
    </source>
</evidence>
<evidence type="ECO:0000256" key="1">
    <source>
        <dbReference type="ARBA" id="ARBA00022741"/>
    </source>
</evidence>
<dbReference type="Pfam" id="PF02954">
    <property type="entry name" value="HTH_8"/>
    <property type="match status" value="1"/>
</dbReference>
<keyword evidence="11" id="KW-1185">Reference proteome</keyword>
<dbReference type="Pfam" id="PF25601">
    <property type="entry name" value="AAA_lid_14"/>
    <property type="match status" value="1"/>
</dbReference>
<feature type="domain" description="Sigma-54 factor interaction" evidence="8">
    <location>
        <begin position="145"/>
        <end position="375"/>
    </location>
</feature>
<dbReference type="InterPro" id="IPR002078">
    <property type="entry name" value="Sigma_54_int"/>
</dbReference>
<name>A0A1M6DVG8_MALRU</name>
<dbReference type="Pfam" id="PF00072">
    <property type="entry name" value="Response_reg"/>
    <property type="match status" value="1"/>
</dbReference>
<evidence type="ECO:0000259" key="8">
    <source>
        <dbReference type="PROSITE" id="PS50045"/>
    </source>
</evidence>
<organism evidence="10 11">
    <name type="scientific">Malonomonas rubra DSM 5091</name>
    <dbReference type="NCBI Taxonomy" id="1122189"/>
    <lineage>
        <taxon>Bacteria</taxon>
        <taxon>Pseudomonadati</taxon>
        <taxon>Thermodesulfobacteriota</taxon>
        <taxon>Desulfuromonadia</taxon>
        <taxon>Desulfuromonadales</taxon>
        <taxon>Geopsychrobacteraceae</taxon>
        <taxon>Malonomonas</taxon>
    </lineage>
</organism>
<evidence type="ECO:0000313" key="10">
    <source>
        <dbReference type="EMBL" id="SHI77221.1"/>
    </source>
</evidence>
<dbReference type="InterPro" id="IPR025662">
    <property type="entry name" value="Sigma_54_int_dom_ATP-bd_1"/>
</dbReference>
<keyword evidence="3" id="KW-0805">Transcription regulation</keyword>
<evidence type="ECO:0000256" key="5">
    <source>
        <dbReference type="ARBA" id="ARBA00023163"/>
    </source>
</evidence>
<dbReference type="InterPro" id="IPR011006">
    <property type="entry name" value="CheY-like_superfamily"/>
</dbReference>
<keyword evidence="2" id="KW-0067">ATP-binding</keyword>
<dbReference type="PANTHER" id="PTHR32071:SF113">
    <property type="entry name" value="ALGINATE BIOSYNTHESIS TRANSCRIPTIONAL REGULATORY PROTEIN ALGB"/>
    <property type="match status" value="1"/>
</dbReference>
<evidence type="ECO:0000313" key="11">
    <source>
        <dbReference type="Proteomes" id="UP000184171"/>
    </source>
</evidence>
<dbReference type="SMART" id="SM00382">
    <property type="entry name" value="AAA"/>
    <property type="match status" value="1"/>
</dbReference>
<evidence type="ECO:0000256" key="4">
    <source>
        <dbReference type="ARBA" id="ARBA00023125"/>
    </source>
</evidence>
<dbReference type="PANTHER" id="PTHR32071">
    <property type="entry name" value="TRANSCRIPTIONAL REGULATORY PROTEIN"/>
    <property type="match status" value="1"/>
</dbReference>
<dbReference type="PROSITE" id="PS00675">
    <property type="entry name" value="SIGMA54_INTERACT_1"/>
    <property type="match status" value="1"/>
</dbReference>
<evidence type="ECO:0000259" key="9">
    <source>
        <dbReference type="PROSITE" id="PS50110"/>
    </source>
</evidence>
<evidence type="ECO:0000256" key="2">
    <source>
        <dbReference type="ARBA" id="ARBA00022840"/>
    </source>
</evidence>
<dbReference type="Gene3D" id="3.40.50.300">
    <property type="entry name" value="P-loop containing nucleotide triphosphate hydrolases"/>
    <property type="match status" value="1"/>
</dbReference>
<protein>
    <submittedName>
        <fullName evidence="10">DNA-binding transcriptional response regulator, NtrC family, contains REC, AAA-type ATPase, and a Fis-type DNA-binding domains</fullName>
    </submittedName>
</protein>
<accession>A0A1M6DVG8</accession>
<dbReference type="Proteomes" id="UP000184171">
    <property type="component" value="Unassembled WGS sequence"/>
</dbReference>
<dbReference type="Gene3D" id="3.40.50.2300">
    <property type="match status" value="1"/>
</dbReference>
<dbReference type="InterPro" id="IPR003593">
    <property type="entry name" value="AAA+_ATPase"/>
</dbReference>
<dbReference type="PROSITE" id="PS00676">
    <property type="entry name" value="SIGMA54_INTERACT_2"/>
    <property type="match status" value="1"/>
</dbReference>
<keyword evidence="4 10" id="KW-0238">DNA-binding</keyword>
<dbReference type="Gene3D" id="1.10.10.60">
    <property type="entry name" value="Homeodomain-like"/>
    <property type="match status" value="1"/>
</dbReference>
<dbReference type="CDD" id="cd00156">
    <property type="entry name" value="REC"/>
    <property type="match status" value="1"/>
</dbReference>
<dbReference type="InterPro" id="IPR002197">
    <property type="entry name" value="HTH_Fis"/>
</dbReference>
<gene>
    <name evidence="10" type="ORF">SAMN02745165_00821</name>
</gene>
<feature type="compositionally biased region" description="Basic and acidic residues" evidence="7">
    <location>
        <begin position="472"/>
        <end position="490"/>
    </location>
</feature>
<dbReference type="PROSITE" id="PS50045">
    <property type="entry name" value="SIGMA54_INTERACT_4"/>
    <property type="match status" value="1"/>
</dbReference>
<dbReference type="InterPro" id="IPR025944">
    <property type="entry name" value="Sigma_54_int_dom_CS"/>
</dbReference>
<proteinExistence type="predicted"/>
<reference evidence="10 11" key="1">
    <citation type="submission" date="2016-11" db="EMBL/GenBank/DDBJ databases">
        <authorList>
            <person name="Jaros S."/>
            <person name="Januszkiewicz K."/>
            <person name="Wedrychowicz H."/>
        </authorList>
    </citation>
    <scope>NUCLEOTIDE SEQUENCE [LARGE SCALE GENOMIC DNA]</scope>
    <source>
        <strain evidence="10 11">DSM 5091</strain>
    </source>
</reference>
<dbReference type="GO" id="GO:0005524">
    <property type="term" value="F:ATP binding"/>
    <property type="evidence" value="ECO:0007669"/>
    <property type="project" value="UniProtKB-KW"/>
</dbReference>
<dbReference type="OrthoDB" id="9814761at2"/>
<dbReference type="Pfam" id="PF00158">
    <property type="entry name" value="Sigma54_activat"/>
    <property type="match status" value="1"/>
</dbReference>
<keyword evidence="5" id="KW-0804">Transcription</keyword>
<dbReference type="InterPro" id="IPR027417">
    <property type="entry name" value="P-loop_NTPase"/>
</dbReference>
<dbReference type="CDD" id="cd00009">
    <property type="entry name" value="AAA"/>
    <property type="match status" value="1"/>
</dbReference>
<dbReference type="STRING" id="1122189.SAMN02745165_00821"/>
<dbReference type="PROSITE" id="PS50110">
    <property type="entry name" value="RESPONSE_REGULATORY"/>
    <property type="match status" value="1"/>
</dbReference>
<dbReference type="SUPFAM" id="SSF52540">
    <property type="entry name" value="P-loop containing nucleoside triphosphate hydrolases"/>
    <property type="match status" value="1"/>
</dbReference>
<feature type="region of interest" description="Disordered" evidence="7">
    <location>
        <begin position="472"/>
        <end position="516"/>
    </location>
</feature>
<keyword evidence="1" id="KW-0547">Nucleotide-binding</keyword>
<dbReference type="InterPro" id="IPR025943">
    <property type="entry name" value="Sigma_54_int_dom_ATP-bd_2"/>
</dbReference>
<dbReference type="InterPro" id="IPR001789">
    <property type="entry name" value="Sig_transdc_resp-reg_receiver"/>
</dbReference>
<dbReference type="PRINTS" id="PR01590">
    <property type="entry name" value="HTHFIS"/>
</dbReference>
<dbReference type="PROSITE" id="PS00688">
    <property type="entry name" value="SIGMA54_INTERACT_3"/>
    <property type="match status" value="1"/>
</dbReference>